<dbReference type="Proteomes" id="UP000820818">
    <property type="component" value="Linkage Group LG7"/>
</dbReference>
<dbReference type="EMBL" id="WJBH02000007">
    <property type="protein sequence ID" value="KAI9555931.1"/>
    <property type="molecule type" value="Genomic_DNA"/>
</dbReference>
<sequence length="52" mass="6168">MLNGRLQITQCRQTSFLMFRHTVVYFGETMHGIPPPRVSLLSFFFHKLLHHP</sequence>
<name>A0AAD5PQ59_9CRUS</name>
<accession>A0AAD5PQ59</accession>
<keyword evidence="2" id="KW-1185">Reference proteome</keyword>
<evidence type="ECO:0000313" key="2">
    <source>
        <dbReference type="Proteomes" id="UP000820818"/>
    </source>
</evidence>
<protein>
    <submittedName>
        <fullName evidence="1">Uncharacterized protein</fullName>
    </submittedName>
</protein>
<evidence type="ECO:0000313" key="1">
    <source>
        <dbReference type="EMBL" id="KAI9555931.1"/>
    </source>
</evidence>
<comment type="caution">
    <text evidence="1">The sequence shown here is derived from an EMBL/GenBank/DDBJ whole genome shotgun (WGS) entry which is preliminary data.</text>
</comment>
<proteinExistence type="predicted"/>
<dbReference type="AlphaFoldDB" id="A0AAD5PQ59"/>
<reference evidence="1 2" key="1">
    <citation type="submission" date="2022-05" db="EMBL/GenBank/DDBJ databases">
        <title>A multi-omics perspective on studying reproductive biology in Daphnia sinensis.</title>
        <authorList>
            <person name="Jia J."/>
        </authorList>
    </citation>
    <scope>NUCLEOTIDE SEQUENCE [LARGE SCALE GENOMIC DNA]</scope>
    <source>
        <strain evidence="1 2">WSL</strain>
    </source>
</reference>
<gene>
    <name evidence="1" type="ORF">GHT06_018468</name>
</gene>
<organism evidence="1 2">
    <name type="scientific">Daphnia sinensis</name>
    <dbReference type="NCBI Taxonomy" id="1820382"/>
    <lineage>
        <taxon>Eukaryota</taxon>
        <taxon>Metazoa</taxon>
        <taxon>Ecdysozoa</taxon>
        <taxon>Arthropoda</taxon>
        <taxon>Crustacea</taxon>
        <taxon>Branchiopoda</taxon>
        <taxon>Diplostraca</taxon>
        <taxon>Cladocera</taxon>
        <taxon>Anomopoda</taxon>
        <taxon>Daphniidae</taxon>
        <taxon>Daphnia</taxon>
        <taxon>Daphnia similis group</taxon>
    </lineage>
</organism>